<comment type="caution">
    <text evidence="2">The sequence shown here is derived from an EMBL/GenBank/DDBJ whole genome shotgun (WGS) entry which is preliminary data.</text>
</comment>
<evidence type="ECO:0000256" key="1">
    <source>
        <dbReference type="SAM" id="Phobius"/>
    </source>
</evidence>
<accession>A0ABY2J8B2</accession>
<feature type="transmembrane region" description="Helical" evidence="1">
    <location>
        <begin position="211"/>
        <end position="229"/>
    </location>
</feature>
<dbReference type="Pfam" id="PF14329">
    <property type="entry name" value="DUF4386"/>
    <property type="match status" value="1"/>
</dbReference>
<keyword evidence="1" id="KW-1133">Transmembrane helix</keyword>
<keyword evidence="3" id="KW-1185">Reference proteome</keyword>
<feature type="transmembrane region" description="Helical" evidence="1">
    <location>
        <begin position="115"/>
        <end position="134"/>
    </location>
</feature>
<dbReference type="EMBL" id="SOGO01000037">
    <property type="protein sequence ID" value="TFD00066.1"/>
    <property type="molecule type" value="Genomic_DNA"/>
</dbReference>
<dbReference type="InterPro" id="IPR025495">
    <property type="entry name" value="DUF4386"/>
</dbReference>
<evidence type="ECO:0000313" key="2">
    <source>
        <dbReference type="EMBL" id="TFD00066.1"/>
    </source>
</evidence>
<reference evidence="2 3" key="1">
    <citation type="submission" date="2019-03" db="EMBL/GenBank/DDBJ databases">
        <title>Genomics of glacier-inhabiting Cryobacterium strains.</title>
        <authorList>
            <person name="Liu Q."/>
            <person name="Xin Y.-H."/>
        </authorList>
    </citation>
    <scope>NUCLEOTIDE SEQUENCE [LARGE SCALE GENOMIC DNA]</scope>
    <source>
        <strain evidence="2 3">TMT2-16</strain>
    </source>
</reference>
<feature type="transmembrane region" description="Helical" evidence="1">
    <location>
        <begin position="154"/>
        <end position="172"/>
    </location>
</feature>
<proteinExistence type="predicted"/>
<feature type="transmembrane region" description="Helical" evidence="1">
    <location>
        <begin position="184"/>
        <end position="205"/>
    </location>
</feature>
<keyword evidence="1" id="KW-0812">Transmembrane</keyword>
<keyword evidence="1" id="KW-0472">Membrane</keyword>
<feature type="transmembrane region" description="Helical" evidence="1">
    <location>
        <begin position="75"/>
        <end position="103"/>
    </location>
</feature>
<evidence type="ECO:0000313" key="3">
    <source>
        <dbReference type="Proteomes" id="UP000297851"/>
    </source>
</evidence>
<organism evidence="2 3">
    <name type="scientific">Cryobacterium sandaracinum</name>
    <dbReference type="NCBI Taxonomy" id="1259247"/>
    <lineage>
        <taxon>Bacteria</taxon>
        <taxon>Bacillati</taxon>
        <taxon>Actinomycetota</taxon>
        <taxon>Actinomycetes</taxon>
        <taxon>Micrococcales</taxon>
        <taxon>Microbacteriaceae</taxon>
        <taxon>Cryobacterium</taxon>
    </lineage>
</organism>
<sequence>MTRAMTTHLHPAPSATAPAATLNPFRWSQRTGALVTGTALTAMVFLSIFGYFIAINGLVTAGDAEKTTDAISASPALWLAGIGALCVVVVLDVVAAAGTYALFKPVSRVVSAVAGLIRIAFAGWFMVALSRLVVAFNNLDTPEVALADIDSFSSIWNTALGLFGVHLLLIAYLSIRSGFMPKVFGILIGLAAIGYIADLIGLVVAPAFTPTFGLFGFAGETAMIFWLLIGGRRLPHS</sequence>
<dbReference type="Proteomes" id="UP000297851">
    <property type="component" value="Unassembled WGS sequence"/>
</dbReference>
<feature type="transmembrane region" description="Helical" evidence="1">
    <location>
        <begin position="33"/>
        <end position="55"/>
    </location>
</feature>
<protein>
    <submittedName>
        <fullName evidence="2">DUF4386 domain-containing protein</fullName>
    </submittedName>
</protein>
<name>A0ABY2J8B2_9MICO</name>
<gene>
    <name evidence="2" type="ORF">E3T25_13480</name>
</gene>